<evidence type="ECO:0000313" key="5">
    <source>
        <dbReference type="EMBL" id="CEO50926.1"/>
    </source>
</evidence>
<dbReference type="GO" id="GO:0000166">
    <property type="term" value="F:nucleotide binding"/>
    <property type="evidence" value="ECO:0007669"/>
    <property type="project" value="InterPro"/>
</dbReference>
<dbReference type="InterPro" id="IPR055170">
    <property type="entry name" value="GFO_IDH_MocA-like_dom"/>
</dbReference>
<dbReference type="GO" id="GO:0006740">
    <property type="term" value="P:NADPH regeneration"/>
    <property type="evidence" value="ECO:0007669"/>
    <property type="project" value="TreeGrafter"/>
</dbReference>
<protein>
    <recommendedName>
        <fullName evidence="6">Gfo/Idh/MocA-like oxidoreductase N-terminal domain-containing protein</fullName>
    </recommendedName>
</protein>
<reference evidence="5" key="1">
    <citation type="submission" date="2015-01" db="EMBL/GenBank/DDBJ databases">
        <authorList>
            <person name="Durling Mikael"/>
        </authorList>
    </citation>
    <scope>NUCLEOTIDE SEQUENCE</scope>
</reference>
<dbReference type="SUPFAM" id="SSF55347">
    <property type="entry name" value="Glyceraldehyde-3-phosphate dehydrogenase-like, C-terminal domain"/>
    <property type="match status" value="1"/>
</dbReference>
<dbReference type="Pfam" id="PF22725">
    <property type="entry name" value="GFO_IDH_MocA_C3"/>
    <property type="match status" value="1"/>
</dbReference>
<dbReference type="GO" id="GO:0016491">
    <property type="term" value="F:oxidoreductase activity"/>
    <property type="evidence" value="ECO:0007669"/>
    <property type="project" value="UniProtKB-KW"/>
</dbReference>
<feature type="domain" description="GFO/IDH/MocA-like oxidoreductase" evidence="4">
    <location>
        <begin position="145"/>
        <end position="270"/>
    </location>
</feature>
<evidence type="ECO:0000259" key="4">
    <source>
        <dbReference type="Pfam" id="PF22725"/>
    </source>
</evidence>
<dbReference type="PANTHER" id="PTHR42840">
    <property type="entry name" value="NAD(P)-BINDING ROSSMANN-FOLD SUPERFAMILY PROTEIN-RELATED"/>
    <property type="match status" value="1"/>
</dbReference>
<comment type="similarity">
    <text evidence="1">Belongs to the Gfo/Idh/MocA family.</text>
</comment>
<dbReference type="Gene3D" id="3.40.50.720">
    <property type="entry name" value="NAD(P)-binding Rossmann-like Domain"/>
    <property type="match status" value="1"/>
</dbReference>
<evidence type="ECO:0000256" key="1">
    <source>
        <dbReference type="ARBA" id="ARBA00010928"/>
    </source>
</evidence>
<dbReference type="Pfam" id="PF01408">
    <property type="entry name" value="GFO_IDH_MocA"/>
    <property type="match status" value="1"/>
</dbReference>
<evidence type="ECO:0000256" key="2">
    <source>
        <dbReference type="ARBA" id="ARBA00023002"/>
    </source>
</evidence>
<feature type="domain" description="Gfo/Idh/MocA-like oxidoreductase N-terminal" evidence="3">
    <location>
        <begin position="14"/>
        <end position="137"/>
    </location>
</feature>
<name>A0A0B7K891_BIOOC</name>
<evidence type="ECO:0008006" key="6">
    <source>
        <dbReference type="Google" id="ProtNLM"/>
    </source>
</evidence>
<dbReference type="InterPro" id="IPR000683">
    <property type="entry name" value="Gfo/Idh/MocA-like_OxRdtase_N"/>
</dbReference>
<sequence length="365" mass="40199">MSSDNKDRAMHRKLNVGVVGIGRMGQKHALNILHSVPRATLLCACSPAEADLAWGNEYLKPYNVRVVATFEDLIDTPGLDAVIVASSTELHARHTTAALDRNIHVLCEKPVCKTVEELVRLVKRTEANPRAKLMVGFVRRFDQNYQDALEKVKAGAIGRPIIIRSQGCEKLDTSPFYQQYLEASGGIFVDSIIHDIDLALLFFGEDSKPKSVFAAGVAAVHTKRAEEGDADNAVGICEFWDGKIAYFYNSRTAAHGYDNATEIFGTAGKISINMVPRKNTVELCDGDGFVKVQPTPGWYDRYAPAFVEEAKAWVDALLDDKLMPIPLGSSLRSLEIATALQESLRTGNKIFFTREGAIRREIASL</sequence>
<keyword evidence="2" id="KW-0560">Oxidoreductase</keyword>
<dbReference type="EMBL" id="CDPU01000020">
    <property type="protein sequence ID" value="CEO50926.1"/>
    <property type="molecule type" value="Genomic_DNA"/>
</dbReference>
<proteinExistence type="inferred from homology"/>
<evidence type="ECO:0000259" key="3">
    <source>
        <dbReference type="Pfam" id="PF01408"/>
    </source>
</evidence>
<dbReference type="Gene3D" id="3.30.360.10">
    <property type="entry name" value="Dihydrodipicolinate Reductase, domain 2"/>
    <property type="match status" value="1"/>
</dbReference>
<dbReference type="PANTHER" id="PTHR42840:SF3">
    <property type="entry name" value="BINDING ROSSMANN FOLD OXIDOREDUCTASE, PUTATIVE (AFU_ORTHOLOGUE AFUA_2G10240)-RELATED"/>
    <property type="match status" value="1"/>
</dbReference>
<organism evidence="5">
    <name type="scientific">Bionectria ochroleuca</name>
    <name type="common">Gliocladium roseum</name>
    <dbReference type="NCBI Taxonomy" id="29856"/>
    <lineage>
        <taxon>Eukaryota</taxon>
        <taxon>Fungi</taxon>
        <taxon>Dikarya</taxon>
        <taxon>Ascomycota</taxon>
        <taxon>Pezizomycotina</taxon>
        <taxon>Sordariomycetes</taxon>
        <taxon>Hypocreomycetidae</taxon>
        <taxon>Hypocreales</taxon>
        <taxon>Bionectriaceae</taxon>
        <taxon>Clonostachys</taxon>
    </lineage>
</organism>
<accession>A0A0B7K891</accession>
<dbReference type="SUPFAM" id="SSF51735">
    <property type="entry name" value="NAD(P)-binding Rossmann-fold domains"/>
    <property type="match status" value="1"/>
</dbReference>
<dbReference type="InterPro" id="IPR036291">
    <property type="entry name" value="NAD(P)-bd_dom_sf"/>
</dbReference>
<dbReference type="GO" id="GO:0005737">
    <property type="term" value="C:cytoplasm"/>
    <property type="evidence" value="ECO:0007669"/>
    <property type="project" value="TreeGrafter"/>
</dbReference>
<dbReference type="AlphaFoldDB" id="A0A0B7K891"/>
<gene>
    <name evidence="5" type="ORF">BN869_000006984_1</name>
</gene>